<comment type="caution">
    <text evidence="1">The sequence shown here is derived from an EMBL/GenBank/DDBJ whole genome shotgun (WGS) entry which is preliminary data.</text>
</comment>
<dbReference type="OrthoDB" id="10364582at2759"/>
<dbReference type="EMBL" id="WOWK01000018">
    <property type="protein sequence ID" value="KAF0328265.1"/>
    <property type="molecule type" value="Genomic_DNA"/>
</dbReference>
<proteinExistence type="predicted"/>
<organism evidence="1 2">
    <name type="scientific">Colletotrichum asianum</name>
    <dbReference type="NCBI Taxonomy" id="702518"/>
    <lineage>
        <taxon>Eukaryota</taxon>
        <taxon>Fungi</taxon>
        <taxon>Dikarya</taxon>
        <taxon>Ascomycota</taxon>
        <taxon>Pezizomycotina</taxon>
        <taxon>Sordariomycetes</taxon>
        <taxon>Hypocreomycetidae</taxon>
        <taxon>Glomerellales</taxon>
        <taxon>Glomerellaceae</taxon>
        <taxon>Colletotrichum</taxon>
        <taxon>Colletotrichum gloeosporioides species complex</taxon>
    </lineage>
</organism>
<evidence type="ECO:0000313" key="2">
    <source>
        <dbReference type="Proteomes" id="UP000434172"/>
    </source>
</evidence>
<sequence>MDYYRSTFSSIVWMDSFLFFYWDIRRYRGADAENIDRLIIDFFQRKVPNITSSQDPTPWDTLLCQLMRSLACLLGSRTDPEQPHRRHDWLLREVGEPQRSGSYVDWLALEPIIYRQRPPHPGEQVSALMSYMNTAYEHDRKDPFQWLNTWKGNPFLNEFGHAHQSRYWTMPLPVHVDRLLTIAWKYQSESFMCNRGSNISPAATHNYSIWLDSISLTSSPAKPHVDWFNIEKYYDSHEAETATQDVLAILEEMDAAAHRDGPKVNCSKPISV</sequence>
<keyword evidence="2" id="KW-1185">Reference proteome</keyword>
<dbReference type="AlphaFoldDB" id="A0A8H3WKP0"/>
<dbReference type="Proteomes" id="UP000434172">
    <property type="component" value="Unassembled WGS sequence"/>
</dbReference>
<gene>
    <name evidence="1" type="ORF">GQ607_004417</name>
</gene>
<protein>
    <submittedName>
        <fullName evidence="1">Uncharacterized protein</fullName>
    </submittedName>
</protein>
<evidence type="ECO:0000313" key="1">
    <source>
        <dbReference type="EMBL" id="KAF0328265.1"/>
    </source>
</evidence>
<accession>A0A8H3WKP0</accession>
<name>A0A8H3WKP0_9PEZI</name>
<reference evidence="1 2" key="1">
    <citation type="submission" date="2019-12" db="EMBL/GenBank/DDBJ databases">
        <title>A genome sequence resource for the geographically widespread anthracnose pathogen Colletotrichum asianum.</title>
        <authorList>
            <person name="Meng Y."/>
        </authorList>
    </citation>
    <scope>NUCLEOTIDE SEQUENCE [LARGE SCALE GENOMIC DNA]</scope>
    <source>
        <strain evidence="1 2">ICMP 18580</strain>
    </source>
</reference>